<dbReference type="CDD" id="cd00817">
    <property type="entry name" value="ValRS_core"/>
    <property type="match status" value="1"/>
</dbReference>
<keyword evidence="6 13" id="KW-0547">Nucleotide-binding</keyword>
<evidence type="ECO:0000256" key="12">
    <source>
        <dbReference type="ARBA" id="ARBA00047552"/>
    </source>
</evidence>
<evidence type="ECO:0000256" key="3">
    <source>
        <dbReference type="ARBA" id="ARBA00013169"/>
    </source>
</evidence>
<dbReference type="HOGENOM" id="CLU_001493_0_1_1"/>
<dbReference type="FunFam" id="1.10.730.10:FF:000009">
    <property type="entry name" value="Valine--tRNA ligase, mitochondrial"/>
    <property type="match status" value="1"/>
</dbReference>
<dbReference type="InterPro" id="IPR013155">
    <property type="entry name" value="M/V/L/I-tRNA-synth_anticd-bd"/>
</dbReference>
<evidence type="ECO:0000313" key="17">
    <source>
        <dbReference type="EMBL" id="KIM37458.1"/>
    </source>
</evidence>
<keyword evidence="8 13" id="KW-0648">Protein biosynthesis</keyword>
<name>A0A0C2XHW5_HEBCY</name>
<dbReference type="OrthoDB" id="629407at2759"/>
<dbReference type="GO" id="GO:0005524">
    <property type="term" value="F:ATP binding"/>
    <property type="evidence" value="ECO:0007669"/>
    <property type="project" value="UniProtKB-KW"/>
</dbReference>
<dbReference type="FunFam" id="3.90.740.10:FF:000010">
    <property type="entry name" value="Valine--tRNA ligase"/>
    <property type="match status" value="1"/>
</dbReference>
<evidence type="ECO:0000256" key="13">
    <source>
        <dbReference type="RuleBase" id="RU363035"/>
    </source>
</evidence>
<evidence type="ECO:0000256" key="11">
    <source>
        <dbReference type="ARBA" id="ARBA00029936"/>
    </source>
</evidence>
<dbReference type="STRING" id="686832.A0A0C2XHW5"/>
<dbReference type="PROSITE" id="PS00178">
    <property type="entry name" value="AA_TRNA_LIGASE_I"/>
    <property type="match status" value="1"/>
</dbReference>
<dbReference type="Gene3D" id="3.90.740.10">
    <property type="entry name" value="Valyl/Leucyl/Isoleucyl-tRNA synthetase, editing domain"/>
    <property type="match status" value="2"/>
</dbReference>
<dbReference type="Pfam" id="PF00133">
    <property type="entry name" value="tRNA-synt_1"/>
    <property type="match status" value="1"/>
</dbReference>
<dbReference type="GO" id="GO:0004832">
    <property type="term" value="F:valine-tRNA ligase activity"/>
    <property type="evidence" value="ECO:0007669"/>
    <property type="project" value="UniProtKB-EC"/>
</dbReference>
<keyword evidence="10 13" id="KW-0030">Aminoacyl-tRNA synthetase</keyword>
<dbReference type="InterPro" id="IPR009008">
    <property type="entry name" value="Val/Leu/Ile-tRNA-synth_edit"/>
</dbReference>
<dbReference type="Gene3D" id="3.40.50.620">
    <property type="entry name" value="HUPs"/>
    <property type="match status" value="2"/>
</dbReference>
<dbReference type="InterPro" id="IPR002300">
    <property type="entry name" value="aa-tRNA-synth_Ia"/>
</dbReference>
<feature type="domain" description="Aminoacyl-tRNA synthetase class Ia" evidence="15">
    <location>
        <begin position="83"/>
        <end position="716"/>
    </location>
</feature>
<evidence type="ECO:0000313" key="18">
    <source>
        <dbReference type="Proteomes" id="UP000053424"/>
    </source>
</evidence>
<dbReference type="InterPro" id="IPR014729">
    <property type="entry name" value="Rossmann-like_a/b/a_fold"/>
</dbReference>
<dbReference type="NCBIfam" id="NF004349">
    <property type="entry name" value="PRK05729.1"/>
    <property type="match status" value="1"/>
</dbReference>
<reference evidence="18" key="2">
    <citation type="submission" date="2015-01" db="EMBL/GenBank/DDBJ databases">
        <title>Evolutionary Origins and Diversification of the Mycorrhizal Mutualists.</title>
        <authorList>
            <consortium name="DOE Joint Genome Institute"/>
            <consortium name="Mycorrhizal Genomics Consortium"/>
            <person name="Kohler A."/>
            <person name="Kuo A."/>
            <person name="Nagy L.G."/>
            <person name="Floudas D."/>
            <person name="Copeland A."/>
            <person name="Barry K.W."/>
            <person name="Cichocki N."/>
            <person name="Veneault-Fourrey C."/>
            <person name="LaButti K."/>
            <person name="Lindquist E.A."/>
            <person name="Lipzen A."/>
            <person name="Lundell T."/>
            <person name="Morin E."/>
            <person name="Murat C."/>
            <person name="Riley R."/>
            <person name="Ohm R."/>
            <person name="Sun H."/>
            <person name="Tunlid A."/>
            <person name="Henrissat B."/>
            <person name="Grigoriev I.V."/>
            <person name="Hibbett D.S."/>
            <person name="Martin F."/>
        </authorList>
    </citation>
    <scope>NUCLEOTIDE SEQUENCE [LARGE SCALE GENOMIC DNA]</scope>
    <source>
        <strain evidence="18">h7</strain>
    </source>
</reference>
<dbReference type="PANTHER" id="PTHR11946:SF109">
    <property type="entry name" value="VALINE--TRNA LIGASE"/>
    <property type="match status" value="1"/>
</dbReference>
<dbReference type="FunFam" id="3.40.50.620:FF:000078">
    <property type="entry name" value="Valine--tRNA ligase, mitochondrial"/>
    <property type="match status" value="1"/>
</dbReference>
<dbReference type="HAMAP" id="MF_02004">
    <property type="entry name" value="Val_tRNA_synth_type1"/>
    <property type="match status" value="1"/>
</dbReference>
<evidence type="ECO:0000256" key="14">
    <source>
        <dbReference type="SAM" id="MobiDB-lite"/>
    </source>
</evidence>
<sequence length="1042" mass="117869">MDPNNVRDPNSKSAAKKEAKRLEKEAKLAAKVVKAPITTKPKAEKEKPKVEEPFVNTTPKGHKKDMTEPMAAGYNPIAVESAWYDWWSAQGFFKPEYGAPDNANDDRDAFVIPCPPPNVTGSLHIGHALTVAIQDGLVRWNRMLGKKTLFVPGFDHAGISTQSVVEKRLYKTQGKTRHDLGREKFLETVMDWKNDYQGRITNQLHRLGGSYDWDRVAFTMDEKLSKAVIETFCRLHEDGILYRANRLVNWCVKLNTTLSNLEVEQKELEGRTLLSVPDYDPKEKFEFGVLTSFAYEVIGSDERIIIATTRPETMLGDTAVAVHPDDPRYTHLHGKFLRHPFLPHRRLPIVCDAEAVDMAFGTGAVKITPAHDANDWEVGRRHSLEVVSIFGDDGRLNANCSTGEDGGGEWVGMKRFHARVRVVERLKELGLYVGWQDNKMQIPICSKSGDIIEPVLKPQWWVNCKPLAEEAIRRTKAGELLITPKQSENDWYRWLEGIQDWCISRQLWWGHRCPAYFVRIEGLAEQDSGEDKYWVVGRTVEEARERAEKVADGRKFVLEQDEDVLDTWFSSGLWPFSILGWPDQTPDLAKFYPSSLLETGWDILFFWVARMVLLGTHLTNSMPFKEVYCHAMVRDAHGRKMSKSLGNVIDPIDVIQGLSLEALHEKLYEGNLDEKEISKAKAGQKKDFPKGIPQCGTDALRFALCAYSGGGRDINLEILRVEGYRKFCNKIVNATKFAMLKLDERFVPLPSPQPTGRESLVEKWILHKLNVAATDINASLAERNFMAATNAVYNFWLYELCDVYIEAMKPMTDDAAPLETRTSAQQTLYTCLDHGLRLLHPFMPFVTEELWQRLPRRPNDTTPSIMVASFPVNDPAFVSEVADKQFDLVFLTLKAARSLAASYTLQSDIQFFIQVKTDEEEQLFAPQTPTIVALSKGCKSAKVVRDAADVPAGCGSAVVTPTIIVHTLVRGLVDLDNEIAKCDKKLDLVRLNLQKVIKLESQPEYEETVPANVRAANLEKRKTLEAELDTLETSKNMFVQLK</sequence>
<dbReference type="EMBL" id="KN831797">
    <property type="protein sequence ID" value="KIM37458.1"/>
    <property type="molecule type" value="Genomic_DNA"/>
</dbReference>
<evidence type="ECO:0000256" key="5">
    <source>
        <dbReference type="ARBA" id="ARBA00022598"/>
    </source>
</evidence>
<keyword evidence="9" id="KW-0175">Coiled coil</keyword>
<dbReference type="GO" id="GO:0005829">
    <property type="term" value="C:cytosol"/>
    <property type="evidence" value="ECO:0007669"/>
    <property type="project" value="TreeGrafter"/>
</dbReference>
<keyword evidence="4" id="KW-0963">Cytoplasm</keyword>
<dbReference type="SUPFAM" id="SSF50677">
    <property type="entry name" value="ValRS/IleRS/LeuRS editing domain"/>
    <property type="match status" value="1"/>
</dbReference>
<dbReference type="FunFam" id="3.90.740.10:FF:000008">
    <property type="entry name" value="Valine--tRNA ligase, mitochondrial"/>
    <property type="match status" value="1"/>
</dbReference>
<protein>
    <recommendedName>
        <fullName evidence="3">valine--tRNA ligase</fullName>
        <ecNumber evidence="3">6.1.1.9</ecNumber>
    </recommendedName>
    <alternativeName>
        <fullName evidence="11">Valyl-tRNA synthetase</fullName>
    </alternativeName>
</protein>
<dbReference type="InterPro" id="IPR001412">
    <property type="entry name" value="aa-tRNA-synth_I_CS"/>
</dbReference>
<dbReference type="EC" id="6.1.1.9" evidence="3"/>
<feature type="region of interest" description="Disordered" evidence="14">
    <location>
        <begin position="1"/>
        <end position="23"/>
    </location>
</feature>
<dbReference type="GO" id="GO:0006438">
    <property type="term" value="P:valyl-tRNA aminoacylation"/>
    <property type="evidence" value="ECO:0007669"/>
    <property type="project" value="InterPro"/>
</dbReference>
<dbReference type="GO" id="GO:0002161">
    <property type="term" value="F:aminoacyl-tRNA deacylase activity"/>
    <property type="evidence" value="ECO:0007669"/>
    <property type="project" value="InterPro"/>
</dbReference>
<evidence type="ECO:0000256" key="10">
    <source>
        <dbReference type="ARBA" id="ARBA00023146"/>
    </source>
</evidence>
<dbReference type="AlphaFoldDB" id="A0A0C2XHW5"/>
<reference evidence="17 18" key="1">
    <citation type="submission" date="2014-04" db="EMBL/GenBank/DDBJ databases">
        <authorList>
            <consortium name="DOE Joint Genome Institute"/>
            <person name="Kuo A."/>
            <person name="Gay G."/>
            <person name="Dore J."/>
            <person name="Kohler A."/>
            <person name="Nagy L.G."/>
            <person name="Floudas D."/>
            <person name="Copeland A."/>
            <person name="Barry K.W."/>
            <person name="Cichocki N."/>
            <person name="Veneault-Fourrey C."/>
            <person name="LaButti K."/>
            <person name="Lindquist E.A."/>
            <person name="Lipzen A."/>
            <person name="Lundell T."/>
            <person name="Morin E."/>
            <person name="Murat C."/>
            <person name="Sun H."/>
            <person name="Tunlid A."/>
            <person name="Henrissat B."/>
            <person name="Grigoriev I.V."/>
            <person name="Hibbett D.S."/>
            <person name="Martin F."/>
            <person name="Nordberg H.P."/>
            <person name="Cantor M.N."/>
            <person name="Hua S.X."/>
        </authorList>
    </citation>
    <scope>NUCLEOTIDE SEQUENCE [LARGE SCALE GENOMIC DNA]</scope>
    <source>
        <strain evidence="18">h7</strain>
    </source>
</reference>
<evidence type="ECO:0000256" key="7">
    <source>
        <dbReference type="ARBA" id="ARBA00022840"/>
    </source>
</evidence>
<gene>
    <name evidence="17" type="ORF">M413DRAFT_448510</name>
</gene>
<evidence type="ECO:0000256" key="4">
    <source>
        <dbReference type="ARBA" id="ARBA00022490"/>
    </source>
</evidence>
<comment type="similarity">
    <text evidence="2 13">Belongs to the class-I aminoacyl-tRNA synthetase family.</text>
</comment>
<comment type="catalytic activity">
    <reaction evidence="12">
        <text>tRNA(Val) + L-valine + ATP = L-valyl-tRNA(Val) + AMP + diphosphate</text>
        <dbReference type="Rhea" id="RHEA:10704"/>
        <dbReference type="Rhea" id="RHEA-COMP:9672"/>
        <dbReference type="Rhea" id="RHEA-COMP:9708"/>
        <dbReference type="ChEBI" id="CHEBI:30616"/>
        <dbReference type="ChEBI" id="CHEBI:33019"/>
        <dbReference type="ChEBI" id="CHEBI:57762"/>
        <dbReference type="ChEBI" id="CHEBI:78442"/>
        <dbReference type="ChEBI" id="CHEBI:78537"/>
        <dbReference type="ChEBI" id="CHEBI:456215"/>
        <dbReference type="EC" id="6.1.1.9"/>
    </reaction>
</comment>
<feature type="domain" description="Methionyl/Valyl/Leucyl/Isoleucyl-tRNA synthetase anticodon-binding" evidence="16">
    <location>
        <begin position="762"/>
        <end position="908"/>
    </location>
</feature>
<evidence type="ECO:0000256" key="8">
    <source>
        <dbReference type="ARBA" id="ARBA00022917"/>
    </source>
</evidence>
<evidence type="ECO:0000259" key="16">
    <source>
        <dbReference type="Pfam" id="PF08264"/>
    </source>
</evidence>
<keyword evidence="5 13" id="KW-0436">Ligase</keyword>
<keyword evidence="7 13" id="KW-0067">ATP-binding</keyword>
<dbReference type="CDD" id="cd07962">
    <property type="entry name" value="Anticodon_Ia_Val"/>
    <property type="match status" value="1"/>
</dbReference>
<comment type="subcellular location">
    <subcellularLocation>
        <location evidence="1">Cytoplasm</location>
    </subcellularLocation>
</comment>
<dbReference type="NCBIfam" id="TIGR00422">
    <property type="entry name" value="valS"/>
    <property type="match status" value="1"/>
</dbReference>
<feature type="region of interest" description="Disordered" evidence="14">
    <location>
        <begin position="36"/>
        <end position="67"/>
    </location>
</feature>
<dbReference type="PRINTS" id="PR00986">
    <property type="entry name" value="TRNASYNTHVAL"/>
</dbReference>
<dbReference type="InterPro" id="IPR033705">
    <property type="entry name" value="Anticodon_Ia_Val"/>
</dbReference>
<evidence type="ECO:0000256" key="1">
    <source>
        <dbReference type="ARBA" id="ARBA00004496"/>
    </source>
</evidence>
<dbReference type="FunFam" id="3.40.50.620:FF:000020">
    <property type="entry name" value="Valine--tRNA ligase, mitochondrial"/>
    <property type="match status" value="1"/>
</dbReference>
<evidence type="ECO:0000256" key="2">
    <source>
        <dbReference type="ARBA" id="ARBA00005594"/>
    </source>
</evidence>
<organism evidence="17 18">
    <name type="scientific">Hebeloma cylindrosporum</name>
    <dbReference type="NCBI Taxonomy" id="76867"/>
    <lineage>
        <taxon>Eukaryota</taxon>
        <taxon>Fungi</taxon>
        <taxon>Dikarya</taxon>
        <taxon>Basidiomycota</taxon>
        <taxon>Agaricomycotina</taxon>
        <taxon>Agaricomycetes</taxon>
        <taxon>Agaricomycetidae</taxon>
        <taxon>Agaricales</taxon>
        <taxon>Agaricineae</taxon>
        <taxon>Hymenogastraceae</taxon>
        <taxon>Hebeloma</taxon>
    </lineage>
</organism>
<feature type="compositionally biased region" description="Basic and acidic residues" evidence="14">
    <location>
        <begin position="41"/>
        <end position="52"/>
    </location>
</feature>
<dbReference type="SUPFAM" id="SSF47323">
    <property type="entry name" value="Anticodon-binding domain of a subclass of class I aminoacyl-tRNA synthetases"/>
    <property type="match status" value="1"/>
</dbReference>
<dbReference type="SUPFAM" id="SSF52374">
    <property type="entry name" value="Nucleotidylyl transferase"/>
    <property type="match status" value="1"/>
</dbReference>
<accession>A0A0C2XHW5</accession>
<dbReference type="Pfam" id="PF08264">
    <property type="entry name" value="Anticodon_1"/>
    <property type="match status" value="1"/>
</dbReference>
<proteinExistence type="inferred from homology"/>
<dbReference type="PANTHER" id="PTHR11946">
    <property type="entry name" value="VALYL-TRNA SYNTHETASES"/>
    <property type="match status" value="1"/>
</dbReference>
<dbReference type="Proteomes" id="UP000053424">
    <property type="component" value="Unassembled WGS sequence"/>
</dbReference>
<dbReference type="Gene3D" id="1.10.730.10">
    <property type="entry name" value="Isoleucyl-tRNA Synthetase, Domain 1"/>
    <property type="match status" value="1"/>
</dbReference>
<dbReference type="InterPro" id="IPR009080">
    <property type="entry name" value="tRNAsynth_Ia_anticodon-bd"/>
</dbReference>
<keyword evidence="18" id="KW-1185">Reference proteome</keyword>
<evidence type="ECO:0000256" key="9">
    <source>
        <dbReference type="ARBA" id="ARBA00023054"/>
    </source>
</evidence>
<dbReference type="InterPro" id="IPR002303">
    <property type="entry name" value="Valyl-tRNA_ligase"/>
</dbReference>
<evidence type="ECO:0000259" key="15">
    <source>
        <dbReference type="Pfam" id="PF00133"/>
    </source>
</evidence>
<evidence type="ECO:0000256" key="6">
    <source>
        <dbReference type="ARBA" id="ARBA00022741"/>
    </source>
</evidence>